<evidence type="ECO:0000313" key="14">
    <source>
        <dbReference type="Proteomes" id="UP000202440"/>
    </source>
</evidence>
<dbReference type="GO" id="GO:0065002">
    <property type="term" value="P:intracellular protein transmembrane transport"/>
    <property type="evidence" value="ECO:0007669"/>
    <property type="project" value="TreeGrafter"/>
</dbReference>
<dbReference type="RefSeq" id="WP_094058467.1">
    <property type="nucleotide sequence ID" value="NZ_CP022530.1"/>
</dbReference>
<comment type="subcellular location">
    <subcellularLocation>
        <location evidence="1 11">Cell membrane</location>
        <topology evidence="1 11">Multi-pass membrane protein</topology>
    </subcellularLocation>
</comment>
<evidence type="ECO:0000256" key="12">
    <source>
        <dbReference type="SAM" id="MobiDB-lite"/>
    </source>
</evidence>
<keyword evidence="14" id="KW-1185">Reference proteome</keyword>
<evidence type="ECO:0000313" key="13">
    <source>
        <dbReference type="EMBL" id="ASP37249.1"/>
    </source>
</evidence>
<organism evidence="13 14">
    <name type="scientific">Bacterioplanes sanyensis</name>
    <dbReference type="NCBI Taxonomy" id="1249553"/>
    <lineage>
        <taxon>Bacteria</taxon>
        <taxon>Pseudomonadati</taxon>
        <taxon>Pseudomonadota</taxon>
        <taxon>Gammaproteobacteria</taxon>
        <taxon>Oceanospirillales</taxon>
        <taxon>Oceanospirillaceae</taxon>
        <taxon>Bacterioplanes</taxon>
    </lineage>
</organism>
<dbReference type="Proteomes" id="UP000202440">
    <property type="component" value="Chromosome"/>
</dbReference>
<keyword evidence="8 11" id="KW-1133">Transmembrane helix</keyword>
<evidence type="ECO:0000256" key="11">
    <source>
        <dbReference type="RuleBase" id="RU365087"/>
    </source>
</evidence>
<sequence length="125" mass="12700">MEQIILIVHILLAVGIIGFVMMQQGKGADAGASFGGGASQTVFGSQGSATFLSRSTAILATAFFATSLALAVYAKHRATSASDLGIPSQEALKTLEQSGEGMAKSAPSDAPELDASVADEPVIEE</sequence>
<keyword evidence="5 11" id="KW-1003">Cell membrane</keyword>
<evidence type="ECO:0000256" key="9">
    <source>
        <dbReference type="ARBA" id="ARBA00023010"/>
    </source>
</evidence>
<dbReference type="PANTHER" id="PTHR34182:SF1">
    <property type="entry name" value="PROTEIN-EXPORT MEMBRANE PROTEIN SECG"/>
    <property type="match status" value="1"/>
</dbReference>
<dbReference type="GO" id="GO:0043952">
    <property type="term" value="P:protein transport by the Sec complex"/>
    <property type="evidence" value="ECO:0007669"/>
    <property type="project" value="TreeGrafter"/>
</dbReference>
<dbReference type="KEGG" id="bsan:CHH28_00470"/>
<evidence type="ECO:0000256" key="10">
    <source>
        <dbReference type="ARBA" id="ARBA00023136"/>
    </source>
</evidence>
<feature type="transmembrane region" description="Helical" evidence="11">
    <location>
        <begin position="51"/>
        <end position="74"/>
    </location>
</feature>
<accession>A0A222FES4</accession>
<keyword evidence="6 11" id="KW-0812">Transmembrane</keyword>
<comment type="function">
    <text evidence="11">Involved in protein export. Participates in an early event of protein translocation.</text>
</comment>
<evidence type="ECO:0000256" key="6">
    <source>
        <dbReference type="ARBA" id="ARBA00022692"/>
    </source>
</evidence>
<keyword evidence="7 11" id="KW-0653">Protein transport</keyword>
<evidence type="ECO:0000256" key="3">
    <source>
        <dbReference type="ARBA" id="ARBA00017876"/>
    </source>
</evidence>
<feature type="region of interest" description="Disordered" evidence="12">
    <location>
        <begin position="96"/>
        <end position="125"/>
    </location>
</feature>
<evidence type="ECO:0000256" key="7">
    <source>
        <dbReference type="ARBA" id="ARBA00022927"/>
    </source>
</evidence>
<proteinExistence type="inferred from homology"/>
<dbReference type="InterPro" id="IPR004692">
    <property type="entry name" value="SecG"/>
</dbReference>
<comment type="similarity">
    <text evidence="2 11">Belongs to the SecG family.</text>
</comment>
<gene>
    <name evidence="13" type="ORF">CHH28_00470</name>
</gene>
<name>A0A222FES4_9GAMM</name>
<dbReference type="OrthoDB" id="9813947at2"/>
<keyword evidence="10 11" id="KW-0472">Membrane</keyword>
<protein>
    <recommendedName>
        <fullName evidence="3 11">Protein-export membrane protein SecG</fullName>
    </recommendedName>
</protein>
<comment type="caution">
    <text evidence="11">Lacks conserved residue(s) required for the propagation of feature annotation.</text>
</comment>
<evidence type="ECO:0000256" key="1">
    <source>
        <dbReference type="ARBA" id="ARBA00004651"/>
    </source>
</evidence>
<dbReference type="NCBIfam" id="TIGR00810">
    <property type="entry name" value="secG"/>
    <property type="match status" value="1"/>
</dbReference>
<keyword evidence="9 11" id="KW-0811">Translocation</keyword>
<dbReference type="GO" id="GO:0015450">
    <property type="term" value="F:protein-transporting ATPase activity"/>
    <property type="evidence" value="ECO:0007669"/>
    <property type="project" value="UniProtKB-UniRule"/>
</dbReference>
<evidence type="ECO:0000256" key="5">
    <source>
        <dbReference type="ARBA" id="ARBA00022475"/>
    </source>
</evidence>
<evidence type="ECO:0000256" key="8">
    <source>
        <dbReference type="ARBA" id="ARBA00022989"/>
    </source>
</evidence>
<evidence type="ECO:0000256" key="2">
    <source>
        <dbReference type="ARBA" id="ARBA00008445"/>
    </source>
</evidence>
<dbReference type="PANTHER" id="PTHR34182">
    <property type="entry name" value="PROTEIN-EXPORT MEMBRANE PROTEIN SECG"/>
    <property type="match status" value="1"/>
</dbReference>
<dbReference type="EMBL" id="CP022530">
    <property type="protein sequence ID" value="ASP37249.1"/>
    <property type="molecule type" value="Genomic_DNA"/>
</dbReference>
<dbReference type="GO" id="GO:0005886">
    <property type="term" value="C:plasma membrane"/>
    <property type="evidence" value="ECO:0007669"/>
    <property type="project" value="UniProtKB-SubCell"/>
</dbReference>
<dbReference type="Pfam" id="PF03840">
    <property type="entry name" value="SecG"/>
    <property type="match status" value="1"/>
</dbReference>
<evidence type="ECO:0000256" key="4">
    <source>
        <dbReference type="ARBA" id="ARBA00022448"/>
    </source>
</evidence>
<dbReference type="PRINTS" id="PR01651">
    <property type="entry name" value="SECGEXPORT"/>
</dbReference>
<dbReference type="AlphaFoldDB" id="A0A222FES4"/>
<dbReference type="GO" id="GO:0009306">
    <property type="term" value="P:protein secretion"/>
    <property type="evidence" value="ECO:0007669"/>
    <property type="project" value="UniProtKB-UniRule"/>
</dbReference>
<keyword evidence="4 11" id="KW-0813">Transport</keyword>
<reference evidence="13 14" key="1">
    <citation type="submission" date="2017-07" db="EMBL/GenBank/DDBJ databases">
        <title>Annotated genome sequence of Bacterioplanes sanyensis isolated from Red Sea.</title>
        <authorList>
            <person name="Rehman Z.U."/>
        </authorList>
    </citation>
    <scope>NUCLEOTIDE SEQUENCE [LARGE SCALE GENOMIC DNA]</scope>
    <source>
        <strain evidence="13 14">NV9</strain>
    </source>
</reference>